<keyword evidence="1" id="KW-1133">Transmembrane helix</keyword>
<evidence type="ECO:0000256" key="1">
    <source>
        <dbReference type="SAM" id="Phobius"/>
    </source>
</evidence>
<dbReference type="Proteomes" id="UP000827549">
    <property type="component" value="Chromosome 3"/>
</dbReference>
<reference evidence="2" key="1">
    <citation type="submission" date="2023-10" db="EMBL/GenBank/DDBJ databases">
        <authorList>
            <person name="Noh H."/>
        </authorList>
    </citation>
    <scope>NUCLEOTIDE SEQUENCE</scope>
    <source>
        <strain evidence="2">DUCC4014</strain>
    </source>
</reference>
<sequence length="222" mass="24311">MPGEPSTGGSLPNKRRRSSQSTLASVDIPHSPFSPLRLGAILLKHGKYVAAGATGVWWLDIRAAARHIVESPDSWTRRALVAAVGFHGVTVVRRAQLFSCYELTPQILFLYLVLFLPWLRGYTPNYPKWQQSARLRLIVPLLTSAILLGWFTLVYALSHTSYPKPRGAIRDSIREALNVDDDGTAGLSVFGAMLGATAVYTLTFGLLGFIPSPNAPVRVKKS</sequence>
<dbReference type="EMBL" id="CP086716">
    <property type="protein sequence ID" value="WOO81338.1"/>
    <property type="molecule type" value="Genomic_DNA"/>
</dbReference>
<keyword evidence="3" id="KW-1185">Reference proteome</keyword>
<feature type="transmembrane region" description="Helical" evidence="1">
    <location>
        <begin position="103"/>
        <end position="123"/>
    </location>
</feature>
<keyword evidence="1" id="KW-0472">Membrane</keyword>
<name>A0AAF0YD28_9TREE</name>
<dbReference type="RefSeq" id="XP_062627370.1">
    <property type="nucleotide sequence ID" value="XM_062771386.1"/>
</dbReference>
<proteinExistence type="predicted"/>
<gene>
    <name evidence="2" type="ORF">LOC62_03G004869</name>
</gene>
<protein>
    <submittedName>
        <fullName evidence="2">Uncharacterized protein</fullName>
    </submittedName>
</protein>
<evidence type="ECO:0000313" key="3">
    <source>
        <dbReference type="Proteomes" id="UP000827549"/>
    </source>
</evidence>
<dbReference type="GeneID" id="87808101"/>
<accession>A0AAF0YD28</accession>
<dbReference type="AlphaFoldDB" id="A0AAF0YD28"/>
<feature type="transmembrane region" description="Helical" evidence="1">
    <location>
        <begin position="187"/>
        <end position="210"/>
    </location>
</feature>
<organism evidence="2 3">
    <name type="scientific">Vanrija pseudolonga</name>
    <dbReference type="NCBI Taxonomy" id="143232"/>
    <lineage>
        <taxon>Eukaryota</taxon>
        <taxon>Fungi</taxon>
        <taxon>Dikarya</taxon>
        <taxon>Basidiomycota</taxon>
        <taxon>Agaricomycotina</taxon>
        <taxon>Tremellomycetes</taxon>
        <taxon>Trichosporonales</taxon>
        <taxon>Trichosporonaceae</taxon>
        <taxon>Vanrija</taxon>
    </lineage>
</organism>
<evidence type="ECO:0000313" key="2">
    <source>
        <dbReference type="EMBL" id="WOO81338.1"/>
    </source>
</evidence>
<keyword evidence="1" id="KW-0812">Transmembrane</keyword>
<feature type="transmembrane region" description="Helical" evidence="1">
    <location>
        <begin position="135"/>
        <end position="157"/>
    </location>
</feature>